<dbReference type="InParanoid" id="A0A2J6SPT3"/>
<dbReference type="PROSITE" id="PS00122">
    <property type="entry name" value="CARBOXYLESTERASE_B_1"/>
    <property type="match status" value="1"/>
</dbReference>
<accession>A0A2J6SPT3</accession>
<name>A0A2J6SPT3_9HELO</name>
<keyword evidence="6" id="KW-1185">Reference proteome</keyword>
<dbReference type="EMBL" id="KZ613895">
    <property type="protein sequence ID" value="PMD52785.1"/>
    <property type="molecule type" value="Genomic_DNA"/>
</dbReference>
<evidence type="ECO:0000256" key="1">
    <source>
        <dbReference type="ARBA" id="ARBA00005964"/>
    </source>
</evidence>
<dbReference type="PANTHER" id="PTHR11559">
    <property type="entry name" value="CARBOXYLESTERASE"/>
    <property type="match status" value="1"/>
</dbReference>
<dbReference type="Gene3D" id="3.40.50.1820">
    <property type="entry name" value="alpha/beta hydrolase"/>
    <property type="match status" value="2"/>
</dbReference>
<evidence type="ECO:0000256" key="3">
    <source>
        <dbReference type="RuleBase" id="RU361235"/>
    </source>
</evidence>
<dbReference type="AlphaFoldDB" id="A0A2J6SPT3"/>
<dbReference type="STRING" id="1095630.A0A2J6SPT3"/>
<dbReference type="Pfam" id="PF00135">
    <property type="entry name" value="COesterase"/>
    <property type="match status" value="1"/>
</dbReference>
<dbReference type="GO" id="GO:0016787">
    <property type="term" value="F:hydrolase activity"/>
    <property type="evidence" value="ECO:0007669"/>
    <property type="project" value="UniProtKB-KW"/>
</dbReference>
<dbReference type="InterPro" id="IPR050309">
    <property type="entry name" value="Type-B_Carboxylest/Lipase"/>
</dbReference>
<gene>
    <name evidence="5" type="ORF">K444DRAFT_656172</name>
</gene>
<dbReference type="InterPro" id="IPR029058">
    <property type="entry name" value="AB_hydrolase_fold"/>
</dbReference>
<dbReference type="SUPFAM" id="SSF53474">
    <property type="entry name" value="alpha/beta-Hydrolases"/>
    <property type="match status" value="1"/>
</dbReference>
<dbReference type="GeneID" id="36594143"/>
<reference evidence="5 6" key="1">
    <citation type="submission" date="2016-04" db="EMBL/GenBank/DDBJ databases">
        <title>A degradative enzymes factory behind the ericoid mycorrhizal symbiosis.</title>
        <authorList>
            <consortium name="DOE Joint Genome Institute"/>
            <person name="Martino E."/>
            <person name="Morin E."/>
            <person name="Grelet G."/>
            <person name="Kuo A."/>
            <person name="Kohler A."/>
            <person name="Daghino S."/>
            <person name="Barry K."/>
            <person name="Choi C."/>
            <person name="Cichocki N."/>
            <person name="Clum A."/>
            <person name="Copeland A."/>
            <person name="Hainaut M."/>
            <person name="Haridas S."/>
            <person name="Labutti K."/>
            <person name="Lindquist E."/>
            <person name="Lipzen A."/>
            <person name="Khouja H.-R."/>
            <person name="Murat C."/>
            <person name="Ohm R."/>
            <person name="Olson A."/>
            <person name="Spatafora J."/>
            <person name="Veneault-Fourrey C."/>
            <person name="Henrissat B."/>
            <person name="Grigoriev I."/>
            <person name="Martin F."/>
            <person name="Perotto S."/>
        </authorList>
    </citation>
    <scope>NUCLEOTIDE SEQUENCE [LARGE SCALE GENOMIC DNA]</scope>
    <source>
        <strain evidence="5 6">E</strain>
    </source>
</reference>
<comment type="similarity">
    <text evidence="1 3">Belongs to the type-B carboxylesterase/lipase family.</text>
</comment>
<dbReference type="EC" id="3.1.1.-" evidence="3"/>
<protein>
    <recommendedName>
        <fullName evidence="3">Carboxylic ester hydrolase</fullName>
        <ecNumber evidence="3">3.1.1.-</ecNumber>
    </recommendedName>
</protein>
<feature type="domain" description="Carboxylesterase type B" evidence="4">
    <location>
        <begin position="50"/>
        <end position="377"/>
    </location>
</feature>
<organism evidence="5 6">
    <name type="scientific">Hyaloscypha bicolor E</name>
    <dbReference type="NCBI Taxonomy" id="1095630"/>
    <lineage>
        <taxon>Eukaryota</taxon>
        <taxon>Fungi</taxon>
        <taxon>Dikarya</taxon>
        <taxon>Ascomycota</taxon>
        <taxon>Pezizomycotina</taxon>
        <taxon>Leotiomycetes</taxon>
        <taxon>Helotiales</taxon>
        <taxon>Hyaloscyphaceae</taxon>
        <taxon>Hyaloscypha</taxon>
        <taxon>Hyaloscypha bicolor</taxon>
    </lineage>
</organism>
<evidence type="ECO:0000256" key="2">
    <source>
        <dbReference type="ARBA" id="ARBA00022801"/>
    </source>
</evidence>
<evidence type="ECO:0000313" key="5">
    <source>
        <dbReference type="EMBL" id="PMD52785.1"/>
    </source>
</evidence>
<sequence>MYISAAFNQDLFLGIRYSQPPINDLRFRVPQSLNSSWLIRSATEWPPFYVVWIHGGGLFNGGLFNGGTNNRRYNLSFIVQNSVNVGKPMIGISFQYRLSGGATNLGFRDQRLALHWIQENMDAFGGDPSKVTIWGESAGRDDNLFRGGIAESGGPVVSFFPATLPGGYNSTAYQEVYDGLVSSTSCLSTLGSGTSLSCLLSLPFSDPNAALNTPVDGYGPFVPIIDNDLIATYPSVQLSPGKFVRAPLLIGANTDERTSFGISFGPNGTDVNSDAQWLDVLNSINIPPDSQAAAIISYLYPNTQGLGIPLPVPLHDILFRRAVVIAPRRATNQAWSAYQVPSYCYRFDVVVNGIPTCVGSTHFQEVAFVFNNIRGESGSWVSFVVDQDPKDHGVEGVKQWPVYNSGLGGGLGIINMVFTVNVTEQCIEWHSWRGESINFINENRL</sequence>
<dbReference type="InterPro" id="IPR019826">
    <property type="entry name" value="Carboxylesterase_B_AS"/>
</dbReference>
<evidence type="ECO:0000313" key="6">
    <source>
        <dbReference type="Proteomes" id="UP000235371"/>
    </source>
</evidence>
<dbReference type="RefSeq" id="XP_024729689.1">
    <property type="nucleotide sequence ID" value="XM_024886066.1"/>
</dbReference>
<dbReference type="InterPro" id="IPR002018">
    <property type="entry name" value="CarbesteraseB"/>
</dbReference>
<proteinExistence type="inferred from homology"/>
<dbReference type="OrthoDB" id="408631at2759"/>
<keyword evidence="2 3" id="KW-0378">Hydrolase</keyword>
<evidence type="ECO:0000259" key="4">
    <source>
        <dbReference type="Pfam" id="PF00135"/>
    </source>
</evidence>
<dbReference type="Proteomes" id="UP000235371">
    <property type="component" value="Unassembled WGS sequence"/>
</dbReference>